<keyword evidence="1" id="KW-0472">Membrane</keyword>
<keyword evidence="1" id="KW-1133">Transmembrane helix</keyword>
<name>A0AAD5T8S8_9FUNG</name>
<proteinExistence type="predicted"/>
<evidence type="ECO:0000256" key="1">
    <source>
        <dbReference type="SAM" id="Phobius"/>
    </source>
</evidence>
<accession>A0AAD5T8S8</accession>
<sequence>MNALTIKRTSTSTTHSHYKRASSSIPAFHETQWFPPILGAIISQGTTIFYESAACTIAAELSRNIFALQLQQSHHQQQAVAAAAANLSRKRPHATTTRRVKIVDCSINAVGVDMQGRWKSLSDALRTRHAISVSAVVSSSQQQQQQQQQAFVFSGNSDDGRSYDGIVFWDGQIDPVNLHQDLRGSEYTRVFFDSLHCLEKSDVRRVLHDCVLNRAPIIVFEKTERTIAKIVLSIVLTPIIGMLFLFFHGKQRLGLVQLWLFSLCWPFFVWDEVIGGCLRTYSEDELWEIVYGIPNSRVTHEWCFERRAIFGILGWVFLTRPFARWIDAALSFTIFVGTPKPKSQGDVLSDFIQKKLKSCTITTALIAAMVFWGSKGP</sequence>
<evidence type="ECO:0000313" key="3">
    <source>
        <dbReference type="Proteomes" id="UP001211907"/>
    </source>
</evidence>
<dbReference type="AlphaFoldDB" id="A0AAD5T8S8"/>
<protein>
    <submittedName>
        <fullName evidence="2">Uncharacterized protein</fullName>
    </submittedName>
</protein>
<comment type="caution">
    <text evidence="2">The sequence shown here is derived from an EMBL/GenBank/DDBJ whole genome shotgun (WGS) entry which is preliminary data.</text>
</comment>
<dbReference type="Proteomes" id="UP001211907">
    <property type="component" value="Unassembled WGS sequence"/>
</dbReference>
<gene>
    <name evidence="2" type="ORF">HK100_000442</name>
</gene>
<evidence type="ECO:0000313" key="2">
    <source>
        <dbReference type="EMBL" id="KAJ3137669.1"/>
    </source>
</evidence>
<feature type="transmembrane region" description="Helical" evidence="1">
    <location>
        <begin position="227"/>
        <end position="247"/>
    </location>
</feature>
<reference evidence="2" key="1">
    <citation type="submission" date="2020-05" db="EMBL/GenBank/DDBJ databases">
        <title>Phylogenomic resolution of chytrid fungi.</title>
        <authorList>
            <person name="Stajich J.E."/>
            <person name="Amses K."/>
            <person name="Simmons R."/>
            <person name="Seto K."/>
            <person name="Myers J."/>
            <person name="Bonds A."/>
            <person name="Quandt C.A."/>
            <person name="Barry K."/>
            <person name="Liu P."/>
            <person name="Grigoriev I."/>
            <person name="Longcore J.E."/>
            <person name="James T.Y."/>
        </authorList>
    </citation>
    <scope>NUCLEOTIDE SEQUENCE</scope>
    <source>
        <strain evidence="2">JEL0513</strain>
    </source>
</reference>
<dbReference type="EMBL" id="JADGJH010000109">
    <property type="protein sequence ID" value="KAJ3137669.1"/>
    <property type="molecule type" value="Genomic_DNA"/>
</dbReference>
<keyword evidence="3" id="KW-1185">Reference proteome</keyword>
<keyword evidence="1" id="KW-0812">Transmembrane</keyword>
<organism evidence="2 3">
    <name type="scientific">Physocladia obscura</name>
    <dbReference type="NCBI Taxonomy" id="109957"/>
    <lineage>
        <taxon>Eukaryota</taxon>
        <taxon>Fungi</taxon>
        <taxon>Fungi incertae sedis</taxon>
        <taxon>Chytridiomycota</taxon>
        <taxon>Chytridiomycota incertae sedis</taxon>
        <taxon>Chytridiomycetes</taxon>
        <taxon>Chytridiales</taxon>
        <taxon>Chytriomycetaceae</taxon>
        <taxon>Physocladia</taxon>
    </lineage>
</organism>